<reference evidence="1" key="1">
    <citation type="submission" date="2019-09" db="EMBL/GenBank/DDBJ databases">
        <authorList>
            <person name="Needham M D."/>
        </authorList>
    </citation>
    <scope>NUCLEOTIDE SEQUENCE</scope>
</reference>
<dbReference type="EMBL" id="CABVLZ010000001">
    <property type="protein sequence ID" value="VVU94386.1"/>
    <property type="molecule type" value="Genomic_DNA"/>
</dbReference>
<proteinExistence type="predicted"/>
<evidence type="ECO:0000313" key="1">
    <source>
        <dbReference type="EMBL" id="VVU94386.1"/>
    </source>
</evidence>
<organism evidence="1">
    <name type="scientific">seawater metagenome</name>
    <dbReference type="NCBI Taxonomy" id="1561972"/>
    <lineage>
        <taxon>unclassified sequences</taxon>
        <taxon>metagenomes</taxon>
        <taxon>ecological metagenomes</taxon>
    </lineage>
</organism>
<dbReference type="AlphaFoldDB" id="A0A5E8CH80"/>
<name>A0A5E8CH80_9ZZZZ</name>
<protein>
    <submittedName>
        <fullName evidence="1">Uncharacterized protein</fullName>
    </submittedName>
</protein>
<gene>
    <name evidence="1" type="ORF">CPAV1605_108</name>
</gene>
<sequence>MEEKIKLILSIFFVILSKPTSRRNKNKQLSFNAINLINNDDDPGDHNSINNDDNSNIYFAVLYEPKESADLVTADVGFEKWICIYNTRIIYKEDGKIKGKVLNPISFNYKNEKDDDTIAPTYKSQYYQFTIPKNVEIKEILFDSIYFETGQYDLMQLTKKPPTDETGIDSYTTANFELLQTIKIK</sequence>
<accession>A0A5E8CH80</accession>